<dbReference type="GO" id="GO:0003677">
    <property type="term" value="F:DNA binding"/>
    <property type="evidence" value="ECO:0007669"/>
    <property type="project" value="UniProtKB-KW"/>
</dbReference>
<dbReference type="Gene3D" id="1.10.10.10">
    <property type="entry name" value="Winged helix-like DNA-binding domain superfamily/Winged helix DNA-binding domain"/>
    <property type="match status" value="1"/>
</dbReference>
<dbReference type="Pfam" id="PF03551">
    <property type="entry name" value="PadR"/>
    <property type="match status" value="1"/>
</dbReference>
<evidence type="ECO:0000313" key="5">
    <source>
        <dbReference type="Proteomes" id="UP000199504"/>
    </source>
</evidence>
<evidence type="ECO:0000256" key="1">
    <source>
        <dbReference type="SAM" id="MobiDB-lite"/>
    </source>
</evidence>
<dbReference type="InterPro" id="IPR005149">
    <property type="entry name" value="Tscrpt_reg_PadR_N"/>
</dbReference>
<evidence type="ECO:0000259" key="3">
    <source>
        <dbReference type="Pfam" id="PF10400"/>
    </source>
</evidence>
<reference evidence="5" key="1">
    <citation type="submission" date="2016-06" db="EMBL/GenBank/DDBJ databases">
        <authorList>
            <person name="Varghese N."/>
            <person name="Submissions Spin"/>
        </authorList>
    </citation>
    <scope>NUCLEOTIDE SEQUENCE [LARGE SCALE GENOMIC DNA]</scope>
    <source>
        <strain evidence="5">DSM 44830</strain>
    </source>
</reference>
<feature type="region of interest" description="Disordered" evidence="1">
    <location>
        <begin position="188"/>
        <end position="213"/>
    </location>
</feature>
<evidence type="ECO:0000313" key="4">
    <source>
        <dbReference type="EMBL" id="SCE64005.1"/>
    </source>
</evidence>
<dbReference type="InterPro" id="IPR036388">
    <property type="entry name" value="WH-like_DNA-bd_sf"/>
</dbReference>
<dbReference type="PANTHER" id="PTHR43252:SF6">
    <property type="entry name" value="NEGATIVE TRANSCRIPTION REGULATOR PADR"/>
    <property type="match status" value="1"/>
</dbReference>
<dbReference type="SUPFAM" id="SSF46785">
    <property type="entry name" value="Winged helix' DNA-binding domain"/>
    <property type="match status" value="1"/>
</dbReference>
<dbReference type="EMBL" id="FMCX01000001">
    <property type="protein sequence ID" value="SCE64005.1"/>
    <property type="molecule type" value="Genomic_DNA"/>
</dbReference>
<keyword evidence="5" id="KW-1185">Reference proteome</keyword>
<dbReference type="Pfam" id="PF10400">
    <property type="entry name" value="Vir_act_alpha_C"/>
    <property type="match status" value="1"/>
</dbReference>
<protein>
    <submittedName>
        <fullName evidence="4">DNA-binding transcriptional regulator, PadR family</fullName>
    </submittedName>
</protein>
<feature type="compositionally biased region" description="Basic and acidic residues" evidence="1">
    <location>
        <begin position="203"/>
        <end position="213"/>
    </location>
</feature>
<feature type="compositionally biased region" description="Low complexity" evidence="1">
    <location>
        <begin position="188"/>
        <end position="199"/>
    </location>
</feature>
<dbReference type="InterPro" id="IPR018309">
    <property type="entry name" value="Tscrpt_reg_PadR_C"/>
</dbReference>
<feature type="domain" description="Transcription regulator PadR N-terminal" evidence="2">
    <location>
        <begin position="24"/>
        <end position="94"/>
    </location>
</feature>
<evidence type="ECO:0000259" key="2">
    <source>
        <dbReference type="Pfam" id="PF03551"/>
    </source>
</evidence>
<accession>A0A1C4TX32</accession>
<name>A0A1C4TX32_9ACTN</name>
<dbReference type="InterPro" id="IPR036390">
    <property type="entry name" value="WH_DNA-bd_sf"/>
</dbReference>
<dbReference type="Proteomes" id="UP000199504">
    <property type="component" value="Unassembled WGS sequence"/>
</dbReference>
<sequence>MSPSRLRAAYQVCILRAMSIRHGLLALLERGHMYGYQLRAAFEESTGSTWPLNIGQVYTTLARLERDGLVRPLPESEGGQRPYEITDAGRADLALWFATPISRTDRPRDELAIKLALALTTPGVDVRSVVQAQRTATMRTLQELTRLKFASDRPEDLPWRLVLDAMVFQSEAEIRWLDHCETSLVRYRPTPGRPAAGPPVDEAVDRTDQEARR</sequence>
<dbReference type="AlphaFoldDB" id="A0A1C4TX32"/>
<dbReference type="PANTHER" id="PTHR43252">
    <property type="entry name" value="TRANSCRIPTIONAL REGULATOR YQJI"/>
    <property type="match status" value="1"/>
</dbReference>
<feature type="domain" description="Transcription regulator PadR C-terminal" evidence="3">
    <location>
        <begin position="108"/>
        <end position="183"/>
    </location>
</feature>
<organism evidence="4 5">
    <name type="scientific">Micromonospora mirobrigensis</name>
    <dbReference type="NCBI Taxonomy" id="262898"/>
    <lineage>
        <taxon>Bacteria</taxon>
        <taxon>Bacillati</taxon>
        <taxon>Actinomycetota</taxon>
        <taxon>Actinomycetes</taxon>
        <taxon>Micromonosporales</taxon>
        <taxon>Micromonosporaceae</taxon>
        <taxon>Micromonospora</taxon>
    </lineage>
</organism>
<gene>
    <name evidence="4" type="ORF">GA0070564_10124</name>
</gene>
<dbReference type="STRING" id="262898.GA0070564_10124"/>
<keyword evidence="4" id="KW-0238">DNA-binding</keyword>
<proteinExistence type="predicted"/>